<dbReference type="Proteomes" id="UP000030129">
    <property type="component" value="Unassembled WGS sequence"/>
</dbReference>
<sequence>MCEINNKLIFKNIVLEFIKWLNIAILSNNKIFVKSYICLIVIPILVCMLNKLKTPFEASLKNDYILIIDLQLQFN</sequence>
<reference evidence="1 2" key="1">
    <citation type="submission" date="2013-09" db="EMBL/GenBank/DDBJ databases">
        <authorList>
            <person name="Zeng Z."/>
            <person name="Chen C."/>
        </authorList>
    </citation>
    <scope>NUCLEOTIDE SEQUENCE [LARGE SCALE GENOMIC DNA]</scope>
    <source>
        <strain evidence="1 2">F44-8</strain>
    </source>
</reference>
<dbReference type="AlphaFoldDB" id="A0A0A2LJH1"/>
<evidence type="ECO:0000313" key="2">
    <source>
        <dbReference type="Proteomes" id="UP000030129"/>
    </source>
</evidence>
<gene>
    <name evidence="1" type="ORF">Q763_13935</name>
</gene>
<dbReference type="EMBL" id="JRLV01000018">
    <property type="protein sequence ID" value="KGO79333.1"/>
    <property type="molecule type" value="Genomic_DNA"/>
</dbReference>
<accession>A0A0A2LJH1</accession>
<comment type="caution">
    <text evidence="1">The sequence shown here is derived from an EMBL/GenBank/DDBJ whole genome shotgun (WGS) entry which is preliminary data.</text>
</comment>
<evidence type="ECO:0000313" key="1">
    <source>
        <dbReference type="EMBL" id="KGO79333.1"/>
    </source>
</evidence>
<proteinExistence type="predicted"/>
<keyword evidence="2" id="KW-1185">Reference proteome</keyword>
<organism evidence="1 2">
    <name type="scientific">Flavobacterium beibuense F44-8</name>
    <dbReference type="NCBI Taxonomy" id="1406840"/>
    <lineage>
        <taxon>Bacteria</taxon>
        <taxon>Pseudomonadati</taxon>
        <taxon>Bacteroidota</taxon>
        <taxon>Flavobacteriia</taxon>
        <taxon>Flavobacteriales</taxon>
        <taxon>Flavobacteriaceae</taxon>
        <taxon>Flavobacterium</taxon>
    </lineage>
</organism>
<name>A0A0A2LJH1_9FLAO</name>
<protein>
    <submittedName>
        <fullName evidence="1">Uncharacterized protein</fullName>
    </submittedName>
</protein>